<dbReference type="PIRSF" id="PIRSF015417">
    <property type="entry name" value="T31B5_30_vWA"/>
    <property type="match status" value="1"/>
</dbReference>
<dbReference type="PANTHER" id="PTHR31373:SF27">
    <property type="entry name" value="TROVE DOMAIN-CONTAINING PROTEIN"/>
    <property type="match status" value="1"/>
</dbReference>
<dbReference type="PANTHER" id="PTHR31373">
    <property type="entry name" value="OS06G0652100 PROTEIN"/>
    <property type="match status" value="1"/>
</dbReference>
<dbReference type="InterPro" id="IPR058580">
    <property type="entry name" value="DUF2828"/>
</dbReference>
<reference evidence="4 5" key="1">
    <citation type="submission" date="2022-09" db="EMBL/GenBank/DDBJ databases">
        <authorList>
            <person name="Palmer J.M."/>
        </authorList>
    </citation>
    <scope>NUCLEOTIDE SEQUENCE [LARGE SCALE GENOMIC DNA]</scope>
    <source>
        <strain evidence="4 5">DSM 7382</strain>
    </source>
</reference>
<dbReference type="InterPro" id="IPR011205">
    <property type="entry name" value="UCP015417_vWA"/>
</dbReference>
<sequence>MSAPAAIASSQNVTIPAIPELYDANFLDRLVPVSNYEGTEISSNTPKPTNPFMEALKSSSHQVYTTNNARAYDTTSSATLDAFHMLRPFTSGSDIYRCLGKAWEEDPEMTLRMIWNLRSIHDGKGEKELFYQAWGWLYKNHPRTALDNLPQLVKPVCRIGKRKEEVQLAPHGYWKDLLNILCLAALDQLGPLNEPATFLHCFTPAQLHNRYYERKSKMKKPVVDTEATETEARRKREEKNVRLHNNLIVKLAEPKFRALYILVARLFAEKLAGDIGTLDRVDALPTGQERNEFVRRLSLVSKWAPTPGLSHDRHSNISSAIAQLLHYSHSLGPSRISLVPEQGLPSLETHILRSYYRRWILTPLREAIAVPESLMSANRWKEIIYSRVASQCMKNNMIRFYAYDPEGFEKYMSRVESGSRTISGATLMPHELVTDAISAYRASLHIPHPKKPSLKDMKKRQADMQLRVVEAQWRTMLDRVKEAGKLDNALAICDVSGSMGSITMSRSGDYVQPIAPAVALSLVLAQIAQPPFDNSFITFSSHPQFVQIDPSWSLGETIDKISQADWGMNTNYEAVFLKLLLPLAIQHNIKPDDMIKRLFVFSDMQFDESCPSTAGYVREPEDAQIIWDTNHDVIEKAYKEAGYEVPQIVYWNLGYGASTTPVAYDRQGVAIMNGFSPSVLKVFMGEEENDDQETGEEWEKVDQDGESETIVEKTIKEEVEFTPYSVMKKALSKASYDGLVVVD</sequence>
<proteinExistence type="predicted"/>
<gene>
    <name evidence="4" type="ORF">QCA50_004915</name>
</gene>
<feature type="region of interest" description="Disordered" evidence="1">
    <location>
        <begin position="687"/>
        <end position="707"/>
    </location>
</feature>
<feature type="domain" description="DUF7788" evidence="3">
    <location>
        <begin position="488"/>
        <end position="730"/>
    </location>
</feature>
<feature type="domain" description="DUF2828" evidence="2">
    <location>
        <begin position="65"/>
        <end position="486"/>
    </location>
</feature>
<evidence type="ECO:0000259" key="3">
    <source>
        <dbReference type="Pfam" id="PF25043"/>
    </source>
</evidence>
<evidence type="ECO:0000313" key="5">
    <source>
        <dbReference type="Proteomes" id="UP001385951"/>
    </source>
</evidence>
<accession>A0AAW0GPT6</accession>
<evidence type="ECO:0000259" key="2">
    <source>
        <dbReference type="Pfam" id="PF11443"/>
    </source>
</evidence>
<dbReference type="InterPro" id="IPR056690">
    <property type="entry name" value="DUF7788"/>
</dbReference>
<organism evidence="4 5">
    <name type="scientific">Cerrena zonata</name>
    <dbReference type="NCBI Taxonomy" id="2478898"/>
    <lineage>
        <taxon>Eukaryota</taxon>
        <taxon>Fungi</taxon>
        <taxon>Dikarya</taxon>
        <taxon>Basidiomycota</taxon>
        <taxon>Agaricomycotina</taxon>
        <taxon>Agaricomycetes</taxon>
        <taxon>Polyporales</taxon>
        <taxon>Cerrenaceae</taxon>
        <taxon>Cerrena</taxon>
    </lineage>
</organism>
<dbReference type="SUPFAM" id="SSF53300">
    <property type="entry name" value="vWA-like"/>
    <property type="match status" value="1"/>
</dbReference>
<dbReference type="AlphaFoldDB" id="A0AAW0GPT6"/>
<comment type="caution">
    <text evidence="4">The sequence shown here is derived from an EMBL/GenBank/DDBJ whole genome shotgun (WGS) entry which is preliminary data.</text>
</comment>
<protein>
    <submittedName>
        <fullName evidence="4">Uncharacterized protein</fullName>
    </submittedName>
</protein>
<name>A0AAW0GPT6_9APHY</name>
<dbReference type="Gene3D" id="3.40.50.410">
    <property type="entry name" value="von Willebrand factor, type A domain"/>
    <property type="match status" value="1"/>
</dbReference>
<dbReference type="Pfam" id="PF11443">
    <property type="entry name" value="DUF2828"/>
    <property type="match status" value="1"/>
</dbReference>
<dbReference type="Pfam" id="PF25043">
    <property type="entry name" value="DUF7788"/>
    <property type="match status" value="1"/>
</dbReference>
<feature type="compositionally biased region" description="Acidic residues" evidence="1">
    <location>
        <begin position="687"/>
        <end position="696"/>
    </location>
</feature>
<dbReference type="Proteomes" id="UP001385951">
    <property type="component" value="Unassembled WGS sequence"/>
</dbReference>
<evidence type="ECO:0000256" key="1">
    <source>
        <dbReference type="SAM" id="MobiDB-lite"/>
    </source>
</evidence>
<keyword evidence="5" id="KW-1185">Reference proteome</keyword>
<evidence type="ECO:0000313" key="4">
    <source>
        <dbReference type="EMBL" id="KAK7691516.1"/>
    </source>
</evidence>
<dbReference type="EMBL" id="JASBNA010000005">
    <property type="protein sequence ID" value="KAK7691516.1"/>
    <property type="molecule type" value="Genomic_DNA"/>
</dbReference>
<dbReference type="InterPro" id="IPR036465">
    <property type="entry name" value="vWFA_dom_sf"/>
</dbReference>